<gene>
    <name evidence="1" type="ORF">V5O48_017607</name>
</gene>
<sequence length="54" mass="6039">MSSFEFWATAHTVISGIQEILVDKCRRPFAPEIPGVWSEIPSFGFRGTGHDSSR</sequence>
<proteinExistence type="predicted"/>
<comment type="caution">
    <text evidence="1">The sequence shown here is derived from an EMBL/GenBank/DDBJ whole genome shotgun (WGS) entry which is preliminary data.</text>
</comment>
<name>A0ABR3ENJ4_9AGAR</name>
<reference evidence="1 2" key="1">
    <citation type="submission" date="2024-02" db="EMBL/GenBank/DDBJ databases">
        <title>A draft genome for the cacao thread blight pathogen Marasmius crinis-equi.</title>
        <authorList>
            <person name="Cohen S.P."/>
            <person name="Baruah I.K."/>
            <person name="Amoako-Attah I."/>
            <person name="Bukari Y."/>
            <person name="Meinhardt L.W."/>
            <person name="Bailey B.A."/>
        </authorList>
    </citation>
    <scope>NUCLEOTIDE SEQUENCE [LARGE SCALE GENOMIC DNA]</scope>
    <source>
        <strain evidence="1 2">GH-76</strain>
    </source>
</reference>
<organism evidence="1 2">
    <name type="scientific">Marasmius crinis-equi</name>
    <dbReference type="NCBI Taxonomy" id="585013"/>
    <lineage>
        <taxon>Eukaryota</taxon>
        <taxon>Fungi</taxon>
        <taxon>Dikarya</taxon>
        <taxon>Basidiomycota</taxon>
        <taxon>Agaricomycotina</taxon>
        <taxon>Agaricomycetes</taxon>
        <taxon>Agaricomycetidae</taxon>
        <taxon>Agaricales</taxon>
        <taxon>Marasmiineae</taxon>
        <taxon>Marasmiaceae</taxon>
        <taxon>Marasmius</taxon>
    </lineage>
</organism>
<dbReference type="EMBL" id="JBAHYK010002782">
    <property type="protein sequence ID" value="KAL0564442.1"/>
    <property type="molecule type" value="Genomic_DNA"/>
</dbReference>
<protein>
    <submittedName>
        <fullName evidence="1">Uncharacterized protein</fullName>
    </submittedName>
</protein>
<evidence type="ECO:0000313" key="1">
    <source>
        <dbReference type="EMBL" id="KAL0564442.1"/>
    </source>
</evidence>
<keyword evidence="2" id="KW-1185">Reference proteome</keyword>
<evidence type="ECO:0000313" key="2">
    <source>
        <dbReference type="Proteomes" id="UP001465976"/>
    </source>
</evidence>
<feature type="non-terminal residue" evidence="1">
    <location>
        <position position="54"/>
    </location>
</feature>
<dbReference type="Proteomes" id="UP001465976">
    <property type="component" value="Unassembled WGS sequence"/>
</dbReference>
<accession>A0ABR3ENJ4</accession>